<dbReference type="EMBL" id="KE346360">
    <property type="protein sequence ID" value="KJE89436.1"/>
    <property type="molecule type" value="Genomic_DNA"/>
</dbReference>
<dbReference type="SMART" id="SM00487">
    <property type="entry name" value="DEXDc"/>
    <property type="match status" value="1"/>
</dbReference>
<keyword evidence="11" id="KW-1185">Reference proteome</keyword>
<evidence type="ECO:0000256" key="1">
    <source>
        <dbReference type="ARBA" id="ARBA00008792"/>
    </source>
</evidence>
<accession>A0A0D2U2L1</accession>
<dbReference type="InterPro" id="IPR027417">
    <property type="entry name" value="P-loop_NTPase"/>
</dbReference>
<name>A0A0D2U2L1_CAPO3</name>
<gene>
    <name evidence="10" type="ORF">CAOG_000903</name>
</gene>
<sequence>MAGSGMVFWKPGTIAPGSLVDRVPSSSSSTSLASDGRDAVAGGSIAAVYNPNSRLAIAEQRSRLPIAAVRSNILHMLEQYQVLIVVGETGSGKTTQIPQYLHEAGWTAGDRVVACTQPRRVAATSVATRTAEEMGETVGDLVGYSIRFDDVTTPGKTKIKFMTDGLLLREMMATPLLNQYSVIMLDEAHERTIATELLLGLLRKVLRKRPEMRVIVSSATLDAEAFRSHFNLNTDASDPSKDTAAILTVPGRTFPVDVQYLSQPTPDYIKAAVDAVMNIHTEEPAGDVLVFLTGQDEIERAITLLNDRVDALLVDAAAAKRRYQQQQQQHHHGDRGRLAAPPASYMNMRVLPLHGALPFQEQLAAFEAPPRGTRKVVISTNVAEASVTIDGIAYVVDSCHVKLMVYRPDAGHESLMIVPISRASAQQRAGRAGRTRPGKALRLCTESDYCTLLPERSVPEIQRVELAPVLLQLKALGIDNLLHFDFLSPPVTETVARALELLFALGALESNGRLAIPLGIRMAELPIPVMQAKMLLASAELGCSEEIVTIAAMLQVQNLFSSSASNRDASGSDFAASGNAVVDAARSRFGVTEGDHLTLLNVYLAYSQHGVGQHGDKWCGRMNLNPRAMQRAVQIRHQLMRYLTKFGVAIESAFGKHRSRNSQSRNPSDDEATAAAQTIRRCIAAGYFANAARLKPDGSYRSLRYDLDLAIHPSSVLYYQVTQKLHRPLPPPKYVVFHEIVQTTRTFMRDITAIEPEWLLELAPHFYQKPAMQAVGPSSSSVEPGSVSASLLGETWMDNFAVSRKKPRAL</sequence>
<dbReference type="GO" id="GO:0003723">
    <property type="term" value="F:RNA binding"/>
    <property type="evidence" value="ECO:0007669"/>
    <property type="project" value="TreeGrafter"/>
</dbReference>
<dbReference type="eggNOG" id="KOG0922">
    <property type="taxonomic scope" value="Eukaryota"/>
</dbReference>
<dbReference type="PANTHER" id="PTHR18934:SF136">
    <property type="entry name" value="ATP-DEPENDENT RNA HELICASE DHX35-RELATED"/>
    <property type="match status" value="1"/>
</dbReference>
<dbReference type="InterPro" id="IPR011709">
    <property type="entry name" value="DEAD-box_helicase_OB_fold"/>
</dbReference>
<dbReference type="InterPro" id="IPR002464">
    <property type="entry name" value="DNA/RNA_helicase_DEAH_CS"/>
</dbReference>
<dbReference type="Proteomes" id="UP000008743">
    <property type="component" value="Unassembled WGS sequence"/>
</dbReference>
<reference evidence="11" key="1">
    <citation type="submission" date="2011-02" db="EMBL/GenBank/DDBJ databases">
        <title>The Genome Sequence of Capsaspora owczarzaki ATCC 30864.</title>
        <authorList>
            <person name="Russ C."/>
            <person name="Cuomo C."/>
            <person name="Burger G."/>
            <person name="Gray M.W."/>
            <person name="Holland P.W.H."/>
            <person name="King N."/>
            <person name="Lang F.B.F."/>
            <person name="Roger A.J."/>
            <person name="Ruiz-Trillo I."/>
            <person name="Young S.K."/>
            <person name="Zeng Q."/>
            <person name="Gargeya S."/>
            <person name="Alvarado L."/>
            <person name="Berlin A."/>
            <person name="Chapman S.B."/>
            <person name="Chen Z."/>
            <person name="Freedman E."/>
            <person name="Gellesch M."/>
            <person name="Goldberg J."/>
            <person name="Griggs A."/>
            <person name="Gujja S."/>
            <person name="Heilman E."/>
            <person name="Heiman D."/>
            <person name="Howarth C."/>
            <person name="Mehta T."/>
            <person name="Neiman D."/>
            <person name="Pearson M."/>
            <person name="Roberts A."/>
            <person name="Saif S."/>
            <person name="Shea T."/>
            <person name="Shenoy N."/>
            <person name="Sisk P."/>
            <person name="Stolte C."/>
            <person name="Sykes S."/>
            <person name="White J."/>
            <person name="Yandava C."/>
            <person name="Haas B."/>
            <person name="Nusbaum C."/>
            <person name="Birren B."/>
        </authorList>
    </citation>
    <scope>NUCLEOTIDE SEQUENCE</scope>
    <source>
        <strain evidence="11">ATCC 30864</strain>
    </source>
</reference>
<dbReference type="InterPro" id="IPR001650">
    <property type="entry name" value="Helicase_C-like"/>
</dbReference>
<dbReference type="InterPro" id="IPR007502">
    <property type="entry name" value="Helicase-assoc_dom"/>
</dbReference>
<dbReference type="OMA" id="FHEVMET"/>
<dbReference type="SMART" id="SM00490">
    <property type="entry name" value="HELICc"/>
    <property type="match status" value="1"/>
</dbReference>
<dbReference type="Gene3D" id="3.40.50.300">
    <property type="entry name" value="P-loop containing nucleotide triphosphate hydrolases"/>
    <property type="match status" value="2"/>
</dbReference>
<dbReference type="RefSeq" id="XP_004365774.1">
    <property type="nucleotide sequence ID" value="XM_004365717.2"/>
</dbReference>
<keyword evidence="6" id="KW-0067">ATP-binding</keyword>
<evidence type="ECO:0000256" key="3">
    <source>
        <dbReference type="ARBA" id="ARBA00022741"/>
    </source>
</evidence>
<dbReference type="OrthoDB" id="10253254at2759"/>
<evidence type="ECO:0000256" key="5">
    <source>
        <dbReference type="ARBA" id="ARBA00022806"/>
    </source>
</evidence>
<proteinExistence type="inferred from homology"/>
<dbReference type="Pfam" id="PF00271">
    <property type="entry name" value="Helicase_C"/>
    <property type="match status" value="1"/>
</dbReference>
<evidence type="ECO:0000259" key="8">
    <source>
        <dbReference type="PROSITE" id="PS51192"/>
    </source>
</evidence>
<dbReference type="SMART" id="SM00847">
    <property type="entry name" value="HA2"/>
    <property type="match status" value="1"/>
</dbReference>
<evidence type="ECO:0000313" key="11">
    <source>
        <dbReference type="Proteomes" id="UP000008743"/>
    </source>
</evidence>
<dbReference type="PROSITE" id="PS00690">
    <property type="entry name" value="DEAH_ATP_HELICASE"/>
    <property type="match status" value="1"/>
</dbReference>
<dbReference type="Pfam" id="PF07717">
    <property type="entry name" value="OB_NTP_bind"/>
    <property type="match status" value="1"/>
</dbReference>
<comment type="similarity">
    <text evidence="1">Belongs to the DEAD box helicase family. DEAH subfamily.</text>
</comment>
<dbReference type="PhylomeDB" id="A0A0D2U2L1"/>
<evidence type="ECO:0000259" key="9">
    <source>
        <dbReference type="PROSITE" id="PS51194"/>
    </source>
</evidence>
<comment type="catalytic activity">
    <reaction evidence="7">
        <text>ATP + H2O = ADP + phosphate + H(+)</text>
        <dbReference type="Rhea" id="RHEA:13065"/>
        <dbReference type="ChEBI" id="CHEBI:15377"/>
        <dbReference type="ChEBI" id="CHEBI:15378"/>
        <dbReference type="ChEBI" id="CHEBI:30616"/>
        <dbReference type="ChEBI" id="CHEBI:43474"/>
        <dbReference type="ChEBI" id="CHEBI:456216"/>
        <dbReference type="EC" id="3.6.4.13"/>
    </reaction>
</comment>
<organism evidence="10 11">
    <name type="scientific">Capsaspora owczarzaki (strain ATCC 30864)</name>
    <dbReference type="NCBI Taxonomy" id="595528"/>
    <lineage>
        <taxon>Eukaryota</taxon>
        <taxon>Filasterea</taxon>
        <taxon>Capsaspora</taxon>
    </lineage>
</organism>
<feature type="domain" description="Helicase ATP-binding" evidence="8">
    <location>
        <begin position="74"/>
        <end position="239"/>
    </location>
</feature>
<dbReference type="Pfam" id="PF04408">
    <property type="entry name" value="WHD_HA2"/>
    <property type="match status" value="1"/>
</dbReference>
<dbReference type="Pfam" id="PF21010">
    <property type="entry name" value="HA2_C"/>
    <property type="match status" value="1"/>
</dbReference>
<dbReference type="InterPro" id="IPR011545">
    <property type="entry name" value="DEAD/DEAH_box_helicase_dom"/>
</dbReference>
<keyword evidence="5" id="KW-0347">Helicase</keyword>
<keyword evidence="3" id="KW-0547">Nucleotide-binding</keyword>
<dbReference type="InterPro" id="IPR014001">
    <property type="entry name" value="Helicase_ATP-bd"/>
</dbReference>
<dbReference type="CDD" id="cd18791">
    <property type="entry name" value="SF2_C_RHA"/>
    <property type="match status" value="1"/>
</dbReference>
<dbReference type="Gene3D" id="1.20.120.1080">
    <property type="match status" value="1"/>
</dbReference>
<feature type="domain" description="Helicase C-terminal" evidence="9">
    <location>
        <begin position="272"/>
        <end position="477"/>
    </location>
</feature>
<evidence type="ECO:0000256" key="2">
    <source>
        <dbReference type="ARBA" id="ARBA00012552"/>
    </source>
</evidence>
<dbReference type="AlphaFoldDB" id="A0A0D2U2L1"/>
<dbReference type="FunFam" id="3.40.50.300:FF:000578">
    <property type="entry name" value="probable ATP-dependent RNA helicase DHX35"/>
    <property type="match status" value="1"/>
</dbReference>
<keyword evidence="4" id="KW-0378">Hydrolase</keyword>
<dbReference type="PANTHER" id="PTHR18934">
    <property type="entry name" value="ATP-DEPENDENT RNA HELICASE"/>
    <property type="match status" value="1"/>
</dbReference>
<dbReference type="InterPro" id="IPR048333">
    <property type="entry name" value="HA2_WH"/>
</dbReference>
<dbReference type="GO" id="GO:0016787">
    <property type="term" value="F:hydrolase activity"/>
    <property type="evidence" value="ECO:0007669"/>
    <property type="project" value="UniProtKB-KW"/>
</dbReference>
<dbReference type="PROSITE" id="PS51194">
    <property type="entry name" value="HELICASE_CTER"/>
    <property type="match status" value="1"/>
</dbReference>
<dbReference type="SUPFAM" id="SSF52540">
    <property type="entry name" value="P-loop containing nucleoside triphosphate hydrolases"/>
    <property type="match status" value="1"/>
</dbReference>
<dbReference type="Pfam" id="PF00270">
    <property type="entry name" value="DEAD"/>
    <property type="match status" value="1"/>
</dbReference>
<dbReference type="InParanoid" id="A0A0D2U2L1"/>
<evidence type="ECO:0000256" key="6">
    <source>
        <dbReference type="ARBA" id="ARBA00022840"/>
    </source>
</evidence>
<evidence type="ECO:0000256" key="4">
    <source>
        <dbReference type="ARBA" id="ARBA00022801"/>
    </source>
</evidence>
<dbReference type="GO" id="GO:0005524">
    <property type="term" value="F:ATP binding"/>
    <property type="evidence" value="ECO:0007669"/>
    <property type="project" value="UniProtKB-KW"/>
</dbReference>
<dbReference type="STRING" id="595528.A0A0D2U2L1"/>
<evidence type="ECO:0000313" key="10">
    <source>
        <dbReference type="EMBL" id="KJE89436.1"/>
    </source>
</evidence>
<protein>
    <recommendedName>
        <fullName evidence="2">RNA helicase</fullName>
        <ecNumber evidence="2">3.6.4.13</ecNumber>
    </recommendedName>
</protein>
<evidence type="ECO:0000256" key="7">
    <source>
        <dbReference type="ARBA" id="ARBA00047984"/>
    </source>
</evidence>
<dbReference type="EC" id="3.6.4.13" evidence="2"/>
<dbReference type="GO" id="GO:0003724">
    <property type="term" value="F:RNA helicase activity"/>
    <property type="evidence" value="ECO:0007669"/>
    <property type="project" value="UniProtKB-EC"/>
</dbReference>
<dbReference type="PROSITE" id="PS51192">
    <property type="entry name" value="HELICASE_ATP_BIND_1"/>
    <property type="match status" value="1"/>
</dbReference>